<feature type="transmembrane region" description="Helical" evidence="1">
    <location>
        <begin position="404"/>
        <end position="422"/>
    </location>
</feature>
<keyword evidence="1" id="KW-0812">Transmembrane</keyword>
<gene>
    <name evidence="2" type="ORF">NI17_010090</name>
</gene>
<sequence length="520" mass="56529">MKPEFTERVRAGIGEALYRAREGGTADDDTQTIQAAVDLLDAYQVIPDLLKNSSEGQRSPEAVEEHLARITAVLAANRRLFMAVLYSPLVVVDKVNTRHGGHLDRRPQWIAWCWTVEAAWRCVARLDGTAPTGFTPIELDILTPVAARQRFLALAEAYRTRDDAPADSPADATDRVFGTGTPHLFAARSIEARWIWKDILDHVESHPVLGQATPGELEREINLLLFDQGRPGAVLGMSTKRLNTLAQGKRSRVLSNGDRGIVRDVAERHLLPRFQIMDTLRSALATAQHPRCSRVTAAAVVLAVFAALALVIAALRWKEIGGVSAFVLAASAAAACYLLGGAGIVAHGREWALPWLLRMPAASAIGLFMLTAMHPSWWRAAFPKQWLETVSPGSAPPDVSLSPAWAACLLAVAAYVYLLVTARNHGLGWGSAPLRAVVVWLVGGCHALLISLLGLVWIVPVFSEDGALLYQGWTAHSASAVTTLAQATAWCLTAGVFSQILWDDQPITAPLTHTRWHKDR</sequence>
<keyword evidence="1" id="KW-0472">Membrane</keyword>
<evidence type="ECO:0000313" key="3">
    <source>
        <dbReference type="Proteomes" id="UP000265719"/>
    </source>
</evidence>
<feature type="transmembrane region" description="Helical" evidence="1">
    <location>
        <begin position="323"/>
        <end position="345"/>
    </location>
</feature>
<evidence type="ECO:0000313" key="2">
    <source>
        <dbReference type="EMBL" id="UOE21426.1"/>
    </source>
</evidence>
<feature type="transmembrane region" description="Helical" evidence="1">
    <location>
        <begin position="357"/>
        <end position="378"/>
    </location>
</feature>
<keyword evidence="1" id="KW-1133">Transmembrane helix</keyword>
<dbReference type="KEGG" id="thao:NI17_010090"/>
<feature type="transmembrane region" description="Helical" evidence="1">
    <location>
        <begin position="295"/>
        <end position="317"/>
    </location>
</feature>
<name>A0AA97M0M7_9ACTN</name>
<reference evidence="2" key="1">
    <citation type="submission" date="2020-10" db="EMBL/GenBank/DDBJ databases">
        <title>De novo genome project of the cellulose decomposer Thermobifida halotolerans type strain.</title>
        <authorList>
            <person name="Nagy I."/>
            <person name="Horvath B."/>
            <person name="Kukolya J."/>
            <person name="Nagy I."/>
            <person name="Orsini M."/>
        </authorList>
    </citation>
    <scope>NUCLEOTIDE SEQUENCE</scope>
    <source>
        <strain evidence="2">DSM 44931</strain>
    </source>
</reference>
<keyword evidence="3" id="KW-1185">Reference proteome</keyword>
<organism evidence="2 3">
    <name type="scientific">Thermobifida halotolerans</name>
    <dbReference type="NCBI Taxonomy" id="483545"/>
    <lineage>
        <taxon>Bacteria</taxon>
        <taxon>Bacillati</taxon>
        <taxon>Actinomycetota</taxon>
        <taxon>Actinomycetes</taxon>
        <taxon>Streptosporangiales</taxon>
        <taxon>Nocardiopsidaceae</taxon>
        <taxon>Thermobifida</taxon>
    </lineage>
</organism>
<protein>
    <submittedName>
        <fullName evidence="2">Uncharacterized protein</fullName>
    </submittedName>
</protein>
<proteinExistence type="predicted"/>
<dbReference type="RefSeq" id="WP_119268137.1">
    <property type="nucleotide sequence ID" value="NZ_CP063196.1"/>
</dbReference>
<evidence type="ECO:0000256" key="1">
    <source>
        <dbReference type="SAM" id="Phobius"/>
    </source>
</evidence>
<feature type="transmembrane region" description="Helical" evidence="1">
    <location>
        <begin position="434"/>
        <end position="459"/>
    </location>
</feature>
<accession>A0AA97M0M7</accession>
<dbReference type="AlphaFoldDB" id="A0AA97M0M7"/>
<dbReference type="EMBL" id="CP063196">
    <property type="protein sequence ID" value="UOE21426.1"/>
    <property type="molecule type" value="Genomic_DNA"/>
</dbReference>
<dbReference type="Proteomes" id="UP000265719">
    <property type="component" value="Chromosome"/>
</dbReference>